<organism evidence="1 2">
    <name type="scientific">Lysobacter enzymogenes</name>
    <dbReference type="NCBI Taxonomy" id="69"/>
    <lineage>
        <taxon>Bacteria</taxon>
        <taxon>Pseudomonadati</taxon>
        <taxon>Pseudomonadota</taxon>
        <taxon>Gammaproteobacteria</taxon>
        <taxon>Lysobacterales</taxon>
        <taxon>Lysobacteraceae</taxon>
        <taxon>Lysobacter</taxon>
    </lineage>
</organism>
<dbReference type="PATRIC" id="fig|69.6.peg.5401"/>
<name>A0A0S2DQ11_LYSEN</name>
<accession>A0A0S2DQ11</accession>
<proteinExistence type="predicted"/>
<dbReference type="KEGG" id="lez:GLE_5486"/>
<reference evidence="1 2" key="1">
    <citation type="submission" date="2015-11" db="EMBL/GenBank/DDBJ databases">
        <title>Genome sequences of Lysobacter enzymogenes strain C3 and Lysobacter antibioticus ATCC 29479.</title>
        <authorList>
            <person name="Kobayashi D.Y."/>
        </authorList>
    </citation>
    <scope>NUCLEOTIDE SEQUENCE [LARGE SCALE GENOMIC DNA]</scope>
    <source>
        <strain evidence="1 2">C3</strain>
    </source>
</reference>
<protein>
    <submittedName>
        <fullName evidence="1">Uncharacterized protein</fullName>
    </submittedName>
</protein>
<gene>
    <name evidence="1" type="ORF">GLE_5486</name>
</gene>
<dbReference type="Proteomes" id="UP000061569">
    <property type="component" value="Chromosome"/>
</dbReference>
<dbReference type="EMBL" id="CP013140">
    <property type="protein sequence ID" value="ALN60827.1"/>
    <property type="molecule type" value="Genomic_DNA"/>
</dbReference>
<dbReference type="STRING" id="69.GLE_5486"/>
<evidence type="ECO:0000313" key="2">
    <source>
        <dbReference type="Proteomes" id="UP000061569"/>
    </source>
</evidence>
<sequence length="1158" mass="128040">MKTTTSALLIKDALSVRSRYVRAVNIGRDLGDASALDGYLITDSVRHALSRLCQGLMASSSQRAWRITGSYGSGKSAFGLFLANLFTHPLNKRSAVGRLLDEDSPELLALAKKLPRYEVIVVTGTRSDASVALANALLEHVNQRRSTPTQKQLVKRLGAFIAAREKRQKAPVAVLALLAEVRSYLASGVNAVEGLLLVVDEMGRWLEHATDIDSDVDTSFFQALAEECGGRVRDIPVAIVGILHQRFEDYTAGRRDKRSGLEWAKVAERFEDITFAQSFESTARLVAQAMKSDAVAYKSAGVGARASTIYTHAIKLGVLESDLLSSGMTDTAHLYPFHPMALASAVALFRRFGQNERSTFSFLLASEPFALQDFIGRRPLTADTWYRVHDLCDWMLAQGSLRTLDEDRLKRWALLQEVLRAAPVYEEVEVQCLKTVGLLNLLEPQSGISITAELIAFAVADQVDAKPVLDAIAKLVNKSLLYLRPATQELCLWPQSSVDVASELARIRKAMPPLARLGSLIELLPSPRPVVAHRHYLTTGTLRTAQVQLVEDLKDVPKLVSTPLASDGEILVVPCYPDQDYKAAAKRLEELSASTPEGRLLALRRITEDDLELADELSAWSRLERECAGLRVDAYARNEVRQSIHRLTSALVHRLADLRSPVQGSKDANWWHCGSALQIADGRGLNRHLSLIFDGCFNQAPKVRNELINRNVVSTAAAAARQRLLERMFSHADVEDLGIEQTPPEKAIYLSVLKDPGLHVLRQEQWSFQAPGRGNDWHFAWVALHGLLEDKGLVSTRDVLTHLAAPPFGMRESVALLLVGAFLCVQRHNVILRERGTYITQLEDSHIARLIKRPETFELHMVHAQSTTLAALEVYRDVLTAQIPGGALTATVPDLTRRLYDWYLSLPEHTLNTTHLDVTHRAALALLGKSGDPVELLTVGLPLALGVLKQVQPIDGASKLNLQLLRIRMEGFLRAGSDRLSVLRTEILKVMAEEVGVRDPATVRSHVIALADKVHDEVVDYALKAFIQRSSDGQRHETQWVDSLASLLGGRSLETWHDDTLLRFRAELRRVYTLLTRVVALAKLTGKHAGPDHAVVAVHVVDQKGRERFVTVPADAHGLTSAEQMDDLRAALGRFPVPAYALARLLLEYSVQLPEEAT</sequence>
<dbReference type="AlphaFoldDB" id="A0A0S2DQ11"/>
<dbReference type="OrthoDB" id="856045at2"/>
<evidence type="ECO:0000313" key="1">
    <source>
        <dbReference type="EMBL" id="ALN60827.1"/>
    </source>
</evidence>